<dbReference type="Gene3D" id="3.30.420.10">
    <property type="entry name" value="Ribonuclease H-like superfamily/Ribonuclease H"/>
    <property type="match status" value="1"/>
</dbReference>
<name>A0A4Y2TB74_ARAVE</name>
<dbReference type="AlphaFoldDB" id="A0A4Y2TB74"/>
<evidence type="ECO:0000313" key="2">
    <source>
        <dbReference type="Proteomes" id="UP000499080"/>
    </source>
</evidence>
<sequence>MKSLVYEKPVDSSEDLVARIVVASDKIGATPGIFERVRQSFLRRCELCSDKRGRHFQHLLVECDPMFHGNYCPSGLVLSPVLFCKNNLDSPCINMDSRR</sequence>
<accession>A0A4Y2TB74</accession>
<comment type="caution">
    <text evidence="1">The sequence shown here is derived from an EMBL/GenBank/DDBJ whole genome shotgun (WGS) entry which is preliminary data.</text>
</comment>
<dbReference type="OrthoDB" id="6622349at2759"/>
<gene>
    <name evidence="1" type="ORF">AVEN_84024_1</name>
</gene>
<dbReference type="GO" id="GO:0003676">
    <property type="term" value="F:nucleic acid binding"/>
    <property type="evidence" value="ECO:0007669"/>
    <property type="project" value="InterPro"/>
</dbReference>
<evidence type="ECO:0000313" key="1">
    <source>
        <dbReference type="EMBL" id="GBN96726.1"/>
    </source>
</evidence>
<proteinExistence type="predicted"/>
<keyword evidence="2" id="KW-1185">Reference proteome</keyword>
<organism evidence="1 2">
    <name type="scientific">Araneus ventricosus</name>
    <name type="common">Orbweaver spider</name>
    <name type="synonym">Epeira ventricosa</name>
    <dbReference type="NCBI Taxonomy" id="182803"/>
    <lineage>
        <taxon>Eukaryota</taxon>
        <taxon>Metazoa</taxon>
        <taxon>Ecdysozoa</taxon>
        <taxon>Arthropoda</taxon>
        <taxon>Chelicerata</taxon>
        <taxon>Arachnida</taxon>
        <taxon>Araneae</taxon>
        <taxon>Araneomorphae</taxon>
        <taxon>Entelegynae</taxon>
        <taxon>Araneoidea</taxon>
        <taxon>Araneidae</taxon>
        <taxon>Araneus</taxon>
    </lineage>
</organism>
<reference evidence="1 2" key="1">
    <citation type="journal article" date="2019" name="Sci. Rep.">
        <title>Orb-weaving spider Araneus ventricosus genome elucidates the spidroin gene catalogue.</title>
        <authorList>
            <person name="Kono N."/>
            <person name="Nakamura H."/>
            <person name="Ohtoshi R."/>
            <person name="Moran D.A.P."/>
            <person name="Shinohara A."/>
            <person name="Yoshida Y."/>
            <person name="Fujiwara M."/>
            <person name="Mori M."/>
            <person name="Tomita M."/>
            <person name="Arakawa K."/>
        </authorList>
    </citation>
    <scope>NUCLEOTIDE SEQUENCE [LARGE SCALE GENOMIC DNA]</scope>
</reference>
<protein>
    <submittedName>
        <fullName evidence="1">Uncharacterized protein</fullName>
    </submittedName>
</protein>
<dbReference type="InterPro" id="IPR036397">
    <property type="entry name" value="RNaseH_sf"/>
</dbReference>
<dbReference type="EMBL" id="BGPR01026738">
    <property type="protein sequence ID" value="GBN96726.1"/>
    <property type="molecule type" value="Genomic_DNA"/>
</dbReference>
<dbReference type="Proteomes" id="UP000499080">
    <property type="component" value="Unassembled WGS sequence"/>
</dbReference>